<dbReference type="VEuPathDB" id="VectorBase:GPAI041007"/>
<evidence type="ECO:0000256" key="1">
    <source>
        <dbReference type="SAM" id="MobiDB-lite"/>
    </source>
</evidence>
<protein>
    <submittedName>
        <fullName evidence="2">Uncharacterized protein</fullName>
    </submittedName>
</protein>
<feature type="region of interest" description="Disordered" evidence="1">
    <location>
        <begin position="30"/>
        <end position="63"/>
    </location>
</feature>
<feature type="compositionally biased region" description="Low complexity" evidence="1">
    <location>
        <begin position="30"/>
        <end position="43"/>
    </location>
</feature>
<reference evidence="2" key="2">
    <citation type="submission" date="2020-05" db="UniProtKB">
        <authorList>
            <consortium name="EnsemblMetazoa"/>
        </authorList>
    </citation>
    <scope>IDENTIFICATION</scope>
    <source>
        <strain evidence="2">IAEA</strain>
    </source>
</reference>
<name>A0A1B0ACD3_GLOPL</name>
<reference evidence="3" key="1">
    <citation type="submission" date="2014-03" db="EMBL/GenBank/DDBJ databases">
        <authorList>
            <person name="Aksoy S."/>
            <person name="Warren W."/>
            <person name="Wilson R.K."/>
        </authorList>
    </citation>
    <scope>NUCLEOTIDE SEQUENCE [LARGE SCALE GENOMIC DNA]</scope>
    <source>
        <strain evidence="3">IAEA</strain>
    </source>
</reference>
<sequence length="96" mass="10846">MAGQNMKFPSSILCVDSWKAFEASDADIEINNNNNNEMNADIDNANEDTKRKNGNEINPETTSAKQVILPINAPTDWRKISETTPHRHCKLEEKCQ</sequence>
<accession>A0A1B0ACD3</accession>
<dbReference type="AlphaFoldDB" id="A0A1B0ACD3"/>
<proteinExistence type="predicted"/>
<dbReference type="Proteomes" id="UP000092445">
    <property type="component" value="Unassembled WGS sequence"/>
</dbReference>
<dbReference type="EnsemblMetazoa" id="GPAI041007-RA">
    <property type="protein sequence ID" value="GPAI041007-PA"/>
    <property type="gene ID" value="GPAI041007"/>
</dbReference>
<keyword evidence="3" id="KW-1185">Reference proteome</keyword>
<organism evidence="2 3">
    <name type="scientific">Glossina pallidipes</name>
    <name type="common">Tsetse fly</name>
    <dbReference type="NCBI Taxonomy" id="7398"/>
    <lineage>
        <taxon>Eukaryota</taxon>
        <taxon>Metazoa</taxon>
        <taxon>Ecdysozoa</taxon>
        <taxon>Arthropoda</taxon>
        <taxon>Hexapoda</taxon>
        <taxon>Insecta</taxon>
        <taxon>Pterygota</taxon>
        <taxon>Neoptera</taxon>
        <taxon>Endopterygota</taxon>
        <taxon>Diptera</taxon>
        <taxon>Brachycera</taxon>
        <taxon>Muscomorpha</taxon>
        <taxon>Hippoboscoidea</taxon>
        <taxon>Glossinidae</taxon>
        <taxon>Glossina</taxon>
    </lineage>
</organism>
<evidence type="ECO:0000313" key="3">
    <source>
        <dbReference type="Proteomes" id="UP000092445"/>
    </source>
</evidence>
<evidence type="ECO:0000313" key="2">
    <source>
        <dbReference type="EnsemblMetazoa" id="GPAI041007-PA"/>
    </source>
</evidence>